<sequence>MSSQEAKGGGRVVGIGARPVRLGSLTGDEHSGSVAGAAVRAD</sequence>
<evidence type="ECO:0000256" key="1">
    <source>
        <dbReference type="SAM" id="MobiDB-lite"/>
    </source>
</evidence>
<evidence type="ECO:0000313" key="3">
    <source>
        <dbReference type="Proteomes" id="UP001382727"/>
    </source>
</evidence>
<proteinExistence type="predicted"/>
<name>A0ABZ2MGM6_9MICO</name>
<dbReference type="RefSeq" id="WP_338748992.1">
    <property type="nucleotide sequence ID" value="NZ_CP144913.1"/>
</dbReference>
<dbReference type="Proteomes" id="UP001382727">
    <property type="component" value="Chromosome"/>
</dbReference>
<protein>
    <submittedName>
        <fullName evidence="2">Uncharacterized protein</fullName>
    </submittedName>
</protein>
<gene>
    <name evidence="2" type="ORF">V1351_14965</name>
</gene>
<accession>A0ABZ2MGM6</accession>
<organism evidence="2 3">
    <name type="scientific">Janibacter alittae</name>
    <dbReference type="NCBI Taxonomy" id="3115209"/>
    <lineage>
        <taxon>Bacteria</taxon>
        <taxon>Bacillati</taxon>
        <taxon>Actinomycetota</taxon>
        <taxon>Actinomycetes</taxon>
        <taxon>Micrococcales</taxon>
        <taxon>Intrasporangiaceae</taxon>
        <taxon>Janibacter</taxon>
    </lineage>
</organism>
<keyword evidence="3" id="KW-1185">Reference proteome</keyword>
<feature type="region of interest" description="Disordered" evidence="1">
    <location>
        <begin position="22"/>
        <end position="42"/>
    </location>
</feature>
<dbReference type="EMBL" id="CP144913">
    <property type="protein sequence ID" value="WXB76224.1"/>
    <property type="molecule type" value="Genomic_DNA"/>
</dbReference>
<reference evidence="2 3" key="1">
    <citation type="submission" date="2024-02" db="EMBL/GenBank/DDBJ databases">
        <title>Janibacter sp. nov., isolated from gut of marine sandworm.</title>
        <authorList>
            <person name="Kim B."/>
            <person name="Jun M.O."/>
            <person name="Shin N.-R."/>
        </authorList>
    </citation>
    <scope>NUCLEOTIDE SEQUENCE [LARGE SCALE GENOMIC DNA]</scope>
    <source>
        <strain evidence="2 3">A1S7</strain>
    </source>
</reference>
<evidence type="ECO:0000313" key="2">
    <source>
        <dbReference type="EMBL" id="WXB76224.1"/>
    </source>
</evidence>